<name>A0AAE0SIC7_9BIVA</name>
<comment type="caution">
    <text evidence="2">Lacks conserved residue(s) required for the propagation of feature annotation.</text>
</comment>
<feature type="domain" description="SRCR" evidence="3">
    <location>
        <begin position="18"/>
        <end position="59"/>
    </location>
</feature>
<organism evidence="4 5">
    <name type="scientific">Potamilus streckersoni</name>
    <dbReference type="NCBI Taxonomy" id="2493646"/>
    <lineage>
        <taxon>Eukaryota</taxon>
        <taxon>Metazoa</taxon>
        <taxon>Spiralia</taxon>
        <taxon>Lophotrochozoa</taxon>
        <taxon>Mollusca</taxon>
        <taxon>Bivalvia</taxon>
        <taxon>Autobranchia</taxon>
        <taxon>Heteroconchia</taxon>
        <taxon>Palaeoheterodonta</taxon>
        <taxon>Unionida</taxon>
        <taxon>Unionoidea</taxon>
        <taxon>Unionidae</taxon>
        <taxon>Ambleminae</taxon>
        <taxon>Lampsilini</taxon>
        <taxon>Potamilus</taxon>
    </lineage>
</organism>
<dbReference type="EMBL" id="JAEAOA010000931">
    <property type="protein sequence ID" value="KAK3592490.1"/>
    <property type="molecule type" value="Genomic_DNA"/>
</dbReference>
<dbReference type="Pfam" id="PF00530">
    <property type="entry name" value="SRCR"/>
    <property type="match status" value="1"/>
</dbReference>
<gene>
    <name evidence="4" type="ORF">CHS0354_014989</name>
</gene>
<keyword evidence="1 2" id="KW-1015">Disulfide bond</keyword>
<feature type="disulfide bond" evidence="2">
    <location>
        <begin position="29"/>
        <end position="39"/>
    </location>
</feature>
<evidence type="ECO:0000256" key="1">
    <source>
        <dbReference type="ARBA" id="ARBA00023157"/>
    </source>
</evidence>
<evidence type="ECO:0000256" key="2">
    <source>
        <dbReference type="PROSITE-ProRule" id="PRU00196"/>
    </source>
</evidence>
<reference evidence="4" key="2">
    <citation type="journal article" date="2021" name="Genome Biol. Evol.">
        <title>Developing a high-quality reference genome for a parasitic bivalve with doubly uniparental inheritance (Bivalvia: Unionida).</title>
        <authorList>
            <person name="Smith C.H."/>
        </authorList>
    </citation>
    <scope>NUCLEOTIDE SEQUENCE</scope>
    <source>
        <strain evidence="4">CHS0354</strain>
        <tissue evidence="4">Mantle</tissue>
    </source>
</reference>
<dbReference type="PROSITE" id="PS50287">
    <property type="entry name" value="SRCR_2"/>
    <property type="match status" value="1"/>
</dbReference>
<dbReference type="AlphaFoldDB" id="A0AAE0SIC7"/>
<reference evidence="4" key="1">
    <citation type="journal article" date="2021" name="Genome Biol. Evol.">
        <title>A High-Quality Reference Genome for a Parasitic Bivalve with Doubly Uniparental Inheritance (Bivalvia: Unionida).</title>
        <authorList>
            <person name="Smith C.H."/>
        </authorList>
    </citation>
    <scope>NUCLEOTIDE SEQUENCE</scope>
    <source>
        <strain evidence="4">CHS0354</strain>
    </source>
</reference>
<dbReference type="InterPro" id="IPR001190">
    <property type="entry name" value="SRCR"/>
</dbReference>
<evidence type="ECO:0000259" key="3">
    <source>
        <dbReference type="PROSITE" id="PS50287"/>
    </source>
</evidence>
<dbReference type="InterPro" id="IPR036772">
    <property type="entry name" value="SRCR-like_dom_sf"/>
</dbReference>
<dbReference type="PANTHER" id="PTHR48071:SF28">
    <property type="entry name" value="SRCR DOMAIN-CONTAINING PROTEIN"/>
    <property type="match status" value="1"/>
</dbReference>
<evidence type="ECO:0000313" key="4">
    <source>
        <dbReference type="EMBL" id="KAK3592490.1"/>
    </source>
</evidence>
<sequence>MNSYGFGVRPQVSTGFGGNGPIWLDDLNCTGNENDIAMCMTKRWGEHDCSHSEDVWISC</sequence>
<dbReference type="Proteomes" id="UP001195483">
    <property type="component" value="Unassembled WGS sequence"/>
</dbReference>
<protein>
    <recommendedName>
        <fullName evidence="3">SRCR domain-containing protein</fullName>
    </recommendedName>
</protein>
<keyword evidence="5" id="KW-1185">Reference proteome</keyword>
<reference evidence="4" key="3">
    <citation type="submission" date="2023-05" db="EMBL/GenBank/DDBJ databases">
        <authorList>
            <person name="Smith C.H."/>
        </authorList>
    </citation>
    <scope>NUCLEOTIDE SEQUENCE</scope>
    <source>
        <strain evidence="4">CHS0354</strain>
        <tissue evidence="4">Mantle</tissue>
    </source>
</reference>
<feature type="non-terminal residue" evidence="4">
    <location>
        <position position="59"/>
    </location>
</feature>
<dbReference type="GO" id="GO:0016020">
    <property type="term" value="C:membrane"/>
    <property type="evidence" value="ECO:0007669"/>
    <property type="project" value="InterPro"/>
</dbReference>
<evidence type="ECO:0000313" key="5">
    <source>
        <dbReference type="Proteomes" id="UP001195483"/>
    </source>
</evidence>
<accession>A0AAE0SIC7</accession>
<proteinExistence type="predicted"/>
<comment type="caution">
    <text evidence="4">The sequence shown here is derived from an EMBL/GenBank/DDBJ whole genome shotgun (WGS) entry which is preliminary data.</text>
</comment>
<dbReference type="Gene3D" id="3.10.250.10">
    <property type="entry name" value="SRCR-like domain"/>
    <property type="match status" value="1"/>
</dbReference>
<dbReference type="SUPFAM" id="SSF56487">
    <property type="entry name" value="SRCR-like"/>
    <property type="match status" value="1"/>
</dbReference>
<dbReference type="PANTHER" id="PTHR48071">
    <property type="entry name" value="SRCR DOMAIN-CONTAINING PROTEIN"/>
    <property type="match status" value="1"/>
</dbReference>